<feature type="region of interest" description="Disordered" evidence="1">
    <location>
        <begin position="112"/>
        <end position="134"/>
    </location>
</feature>
<accession>A0A9P7RLB9</accession>
<keyword evidence="3" id="KW-1185">Reference proteome</keyword>
<feature type="region of interest" description="Disordered" evidence="1">
    <location>
        <begin position="205"/>
        <end position="287"/>
    </location>
</feature>
<sequence>MVAIKSETKSDANNTKTDANVDANVTLEIDYDHPTERELTAMERIEAEYSGIDVQSEPPAQVLSHKWPISPTKKASPSLRNLTHECQEALKHFHPTPQTSLSHLEQLQSVAHLDRSHSATPQTSVPTPPDPRHSARLASPFLEVAQHGQGICRSMPVGPSYNYNYPHGLFASPPAASTVAAHSQMMFAPSTGPVQYFAIPPGLVSPGGAPSAQGHSFEPQSTSTPAQSKPPTPSTAPILTLPAAPALPVSHSGPSVSHSGPSISHPGPSISHPGPSISHPTPSALIPQTSAAEPPLLVPSPHPVLLTPFSVLPSYTAPSTAPLLVPSPRSVPPTSSSIAAAAPSDIKETNDDPDVNDGILPGGRLTGVQRDALEDAFSSMNKAI</sequence>
<dbReference type="AlphaFoldDB" id="A0A9P7RLB9"/>
<feature type="compositionally biased region" description="Low complexity" evidence="1">
    <location>
        <begin position="235"/>
        <end position="283"/>
    </location>
</feature>
<evidence type="ECO:0000313" key="3">
    <source>
        <dbReference type="Proteomes" id="UP001049176"/>
    </source>
</evidence>
<organism evidence="2 3">
    <name type="scientific">Marasmius oreades</name>
    <name type="common">fairy-ring Marasmius</name>
    <dbReference type="NCBI Taxonomy" id="181124"/>
    <lineage>
        <taxon>Eukaryota</taxon>
        <taxon>Fungi</taxon>
        <taxon>Dikarya</taxon>
        <taxon>Basidiomycota</taxon>
        <taxon>Agaricomycotina</taxon>
        <taxon>Agaricomycetes</taxon>
        <taxon>Agaricomycetidae</taxon>
        <taxon>Agaricales</taxon>
        <taxon>Marasmiineae</taxon>
        <taxon>Marasmiaceae</taxon>
        <taxon>Marasmius</taxon>
    </lineage>
</organism>
<dbReference type="EMBL" id="CM032191">
    <property type="protein sequence ID" value="KAG7085826.1"/>
    <property type="molecule type" value="Genomic_DNA"/>
</dbReference>
<proteinExistence type="predicted"/>
<dbReference type="RefSeq" id="XP_043002297.1">
    <property type="nucleotide sequence ID" value="XM_043160341.1"/>
</dbReference>
<dbReference type="GeneID" id="66072440"/>
<reference evidence="2" key="1">
    <citation type="journal article" date="2021" name="Genome Biol. Evol.">
        <title>The assembled and annotated genome of the fairy-ring fungus Marasmius oreades.</title>
        <authorList>
            <person name="Hiltunen M."/>
            <person name="Ament-Velasquez S.L."/>
            <person name="Johannesson H."/>
        </authorList>
    </citation>
    <scope>NUCLEOTIDE SEQUENCE</scope>
    <source>
        <strain evidence="2">03SP1</strain>
    </source>
</reference>
<evidence type="ECO:0000313" key="2">
    <source>
        <dbReference type="EMBL" id="KAG7085826.1"/>
    </source>
</evidence>
<evidence type="ECO:0000256" key="1">
    <source>
        <dbReference type="SAM" id="MobiDB-lite"/>
    </source>
</evidence>
<protein>
    <submittedName>
        <fullName evidence="2">Uncharacterized protein</fullName>
    </submittedName>
</protein>
<name>A0A9P7RLB9_9AGAR</name>
<dbReference type="Proteomes" id="UP001049176">
    <property type="component" value="Chromosome 11"/>
</dbReference>
<feature type="compositionally biased region" description="Polar residues" evidence="1">
    <location>
        <begin position="218"/>
        <end position="227"/>
    </location>
</feature>
<dbReference type="KEGG" id="more:E1B28_003364"/>
<feature type="compositionally biased region" description="Low complexity" evidence="1">
    <location>
        <begin position="322"/>
        <end position="344"/>
    </location>
</feature>
<feature type="region of interest" description="Disordered" evidence="1">
    <location>
        <begin position="321"/>
        <end position="363"/>
    </location>
</feature>
<gene>
    <name evidence="2" type="ORF">E1B28_003364</name>
</gene>
<comment type="caution">
    <text evidence="2">The sequence shown here is derived from an EMBL/GenBank/DDBJ whole genome shotgun (WGS) entry which is preliminary data.</text>
</comment>